<protein>
    <submittedName>
        <fullName evidence="1">Ferritin-like metal-binding protein YciE</fullName>
    </submittedName>
</protein>
<dbReference type="InterPro" id="IPR009078">
    <property type="entry name" value="Ferritin-like_SF"/>
</dbReference>
<name>A0A1I3F089_9SPHI</name>
<dbReference type="PANTHER" id="PTHR30565">
    <property type="entry name" value="PROTEIN YCIF"/>
    <property type="match status" value="1"/>
</dbReference>
<evidence type="ECO:0000313" key="2">
    <source>
        <dbReference type="Proteomes" id="UP000198670"/>
    </source>
</evidence>
<gene>
    <name evidence="1" type="ORF">SAMN05444682_102101</name>
</gene>
<dbReference type="AlphaFoldDB" id="A0A1I3F089"/>
<sequence>MANTMEKSQNMPNEHLHELFVDELRDILGAERQLLKGLKKMASAAISDSLTKAFETHYTQTEGQIERLKQVFESVGMSARGKKCKAMEGLLEEAEEIMESFTDQTNLLDAALIAAAQKVEHYEIASYGCLVTYAKLMEHQKAAELLGTTLAEEKETDTLLTDIAMKESNAGQAA</sequence>
<dbReference type="InterPro" id="IPR012347">
    <property type="entry name" value="Ferritin-like"/>
</dbReference>
<dbReference type="STRING" id="1477437.SAMN05444682_102101"/>
<dbReference type="Proteomes" id="UP000198670">
    <property type="component" value="Unassembled WGS sequence"/>
</dbReference>
<accession>A0A1I3F089</accession>
<evidence type="ECO:0000313" key="1">
    <source>
        <dbReference type="EMBL" id="SFI04598.1"/>
    </source>
</evidence>
<dbReference type="OrthoDB" id="9795056at2"/>
<dbReference type="EMBL" id="FOQO01000002">
    <property type="protein sequence ID" value="SFI04598.1"/>
    <property type="molecule type" value="Genomic_DNA"/>
</dbReference>
<dbReference type="SUPFAM" id="SSF47240">
    <property type="entry name" value="Ferritin-like"/>
    <property type="match status" value="1"/>
</dbReference>
<dbReference type="Gene3D" id="1.20.1260.10">
    <property type="match status" value="1"/>
</dbReference>
<dbReference type="RefSeq" id="WP_090624658.1">
    <property type="nucleotide sequence ID" value="NZ_FOQO01000002.1"/>
</dbReference>
<proteinExistence type="predicted"/>
<dbReference type="InterPro" id="IPR010287">
    <property type="entry name" value="DUF892_YciF-like"/>
</dbReference>
<dbReference type="InterPro" id="IPR047114">
    <property type="entry name" value="YciF"/>
</dbReference>
<keyword evidence="2" id="KW-1185">Reference proteome</keyword>
<organism evidence="1 2">
    <name type="scientific">Parapedobacter indicus</name>
    <dbReference type="NCBI Taxonomy" id="1477437"/>
    <lineage>
        <taxon>Bacteria</taxon>
        <taxon>Pseudomonadati</taxon>
        <taxon>Bacteroidota</taxon>
        <taxon>Sphingobacteriia</taxon>
        <taxon>Sphingobacteriales</taxon>
        <taxon>Sphingobacteriaceae</taxon>
        <taxon>Parapedobacter</taxon>
    </lineage>
</organism>
<dbReference type="CDD" id="cd07909">
    <property type="entry name" value="YciF"/>
    <property type="match status" value="1"/>
</dbReference>
<reference evidence="1 2" key="1">
    <citation type="submission" date="2016-10" db="EMBL/GenBank/DDBJ databases">
        <authorList>
            <person name="de Groot N.N."/>
        </authorList>
    </citation>
    <scope>NUCLEOTIDE SEQUENCE [LARGE SCALE GENOMIC DNA]</scope>
    <source>
        <strain evidence="1 2">RK1</strain>
    </source>
</reference>
<dbReference type="PANTHER" id="PTHR30565:SF9">
    <property type="entry name" value="PROTEIN YCIF"/>
    <property type="match status" value="1"/>
</dbReference>
<dbReference type="Pfam" id="PF05974">
    <property type="entry name" value="DUF892"/>
    <property type="match status" value="1"/>
</dbReference>